<dbReference type="Gramene" id="MELO3C030612.2.1">
    <property type="protein sequence ID" value="MELO3C030612.2.1"/>
    <property type="gene ID" value="MELO3C030612.2"/>
</dbReference>
<accession>A0A9I9E9C0</accession>
<organism evidence="1">
    <name type="scientific">Cucumis melo</name>
    <name type="common">Muskmelon</name>
    <dbReference type="NCBI Taxonomy" id="3656"/>
    <lineage>
        <taxon>Eukaryota</taxon>
        <taxon>Viridiplantae</taxon>
        <taxon>Streptophyta</taxon>
        <taxon>Embryophyta</taxon>
        <taxon>Tracheophyta</taxon>
        <taxon>Spermatophyta</taxon>
        <taxon>Magnoliopsida</taxon>
        <taxon>eudicotyledons</taxon>
        <taxon>Gunneridae</taxon>
        <taxon>Pentapetalae</taxon>
        <taxon>rosids</taxon>
        <taxon>fabids</taxon>
        <taxon>Cucurbitales</taxon>
        <taxon>Cucurbitaceae</taxon>
        <taxon>Benincaseae</taxon>
        <taxon>Cucumis</taxon>
    </lineage>
</organism>
<name>A0A9I9E9C0_CUCME</name>
<dbReference type="AlphaFoldDB" id="A0A9I9E9C0"/>
<dbReference type="EnsemblPlants" id="MELO3C030612.2.1">
    <property type="protein sequence ID" value="MELO3C030612.2.1"/>
    <property type="gene ID" value="MELO3C030612.2"/>
</dbReference>
<reference evidence="1" key="1">
    <citation type="submission" date="2023-03" db="UniProtKB">
        <authorList>
            <consortium name="EnsemblPlants"/>
        </authorList>
    </citation>
    <scope>IDENTIFICATION</scope>
</reference>
<sequence>MKMTLQHIKDKDEDPLGYNTLKMKMMMMILLAATTLKMKMMVLSATTHGRR</sequence>
<protein>
    <submittedName>
        <fullName evidence="1">Uncharacterized protein</fullName>
    </submittedName>
</protein>
<proteinExistence type="predicted"/>
<evidence type="ECO:0000313" key="1">
    <source>
        <dbReference type="EnsemblPlants" id="MELO3C030612.2.1"/>
    </source>
</evidence>